<dbReference type="PROSITE" id="PS00831">
    <property type="entry name" value="RIBOSOMAL_L27"/>
    <property type="match status" value="1"/>
</dbReference>
<comment type="caution">
    <text evidence="6">The sequence shown here is derived from an EMBL/GenBank/DDBJ whole genome shotgun (WGS) entry which is preliminary data.</text>
</comment>
<dbReference type="Pfam" id="PF01016">
    <property type="entry name" value="Ribosomal_L27"/>
    <property type="match status" value="1"/>
</dbReference>
<organism evidence="6 7">
    <name type="scientific">Candidatus Berkelbacteria bacterium Licking1014_2</name>
    <dbReference type="NCBI Taxonomy" id="2017146"/>
    <lineage>
        <taxon>Bacteria</taxon>
        <taxon>Candidatus Berkelbacteria</taxon>
    </lineage>
</organism>
<dbReference type="PRINTS" id="PR00063">
    <property type="entry name" value="RIBOSOMALL27"/>
</dbReference>
<dbReference type="AlphaFoldDB" id="A0A554LTN6"/>
<dbReference type="GO" id="GO:0003735">
    <property type="term" value="F:structural constituent of ribosome"/>
    <property type="evidence" value="ECO:0007669"/>
    <property type="project" value="InterPro"/>
</dbReference>
<keyword evidence="3" id="KW-0687">Ribonucleoprotein</keyword>
<keyword evidence="2 6" id="KW-0689">Ribosomal protein</keyword>
<dbReference type="GO" id="GO:1990904">
    <property type="term" value="C:ribonucleoprotein complex"/>
    <property type="evidence" value="ECO:0007669"/>
    <property type="project" value="UniProtKB-KW"/>
</dbReference>
<dbReference type="GO" id="GO:0006412">
    <property type="term" value="P:translation"/>
    <property type="evidence" value="ECO:0007669"/>
    <property type="project" value="InterPro"/>
</dbReference>
<dbReference type="Proteomes" id="UP000318711">
    <property type="component" value="Unassembled WGS sequence"/>
</dbReference>
<gene>
    <name evidence="6" type="ORF">CEN88_379</name>
</gene>
<dbReference type="PANTHER" id="PTHR15893">
    <property type="entry name" value="RIBOSOMAL PROTEIN L27"/>
    <property type="match status" value="1"/>
</dbReference>
<dbReference type="InterPro" id="IPR018261">
    <property type="entry name" value="Ribosomal_bL27_CS"/>
</dbReference>
<dbReference type="PANTHER" id="PTHR15893:SF0">
    <property type="entry name" value="LARGE RIBOSOMAL SUBUNIT PROTEIN BL27M"/>
    <property type="match status" value="1"/>
</dbReference>
<dbReference type="FunFam" id="2.40.50.100:FF:000020">
    <property type="entry name" value="50S ribosomal protein L27"/>
    <property type="match status" value="1"/>
</dbReference>
<comment type="similarity">
    <text evidence="1">Belongs to the bacterial ribosomal protein bL27 family.</text>
</comment>
<dbReference type="GO" id="GO:0005840">
    <property type="term" value="C:ribosome"/>
    <property type="evidence" value="ECO:0007669"/>
    <property type="project" value="UniProtKB-KW"/>
</dbReference>
<dbReference type="InterPro" id="IPR001684">
    <property type="entry name" value="Ribosomal_bL27"/>
</dbReference>
<sequence>MAHTASKGSSKLGRDSQAKRLGVKLFGGQKIKAGQIILRQRGLKWRPGEGVGKGGDDTLFAVRGGAVRFYQKKIRNFDGARRNKTFVSVK</sequence>
<name>A0A554LTN6_9BACT</name>
<dbReference type="EMBL" id="VMGL01000044">
    <property type="protein sequence ID" value="TSC96241.1"/>
    <property type="molecule type" value="Genomic_DNA"/>
</dbReference>
<dbReference type="Gene3D" id="2.40.50.100">
    <property type="match status" value="1"/>
</dbReference>
<accession>A0A554LTN6</accession>
<evidence type="ECO:0000256" key="1">
    <source>
        <dbReference type="ARBA" id="ARBA00010797"/>
    </source>
</evidence>
<evidence type="ECO:0000256" key="3">
    <source>
        <dbReference type="ARBA" id="ARBA00023274"/>
    </source>
</evidence>
<reference evidence="6 7" key="1">
    <citation type="submission" date="2017-07" db="EMBL/GenBank/DDBJ databases">
        <title>Mechanisms for carbon and nitrogen cycling indicate functional differentiation within the Candidate Phyla Radiation.</title>
        <authorList>
            <person name="Danczak R.E."/>
            <person name="Johnston M.D."/>
            <person name="Kenah C."/>
            <person name="Slattery M."/>
            <person name="Wrighton K.C."/>
            <person name="Wilkins M.J."/>
        </authorList>
    </citation>
    <scope>NUCLEOTIDE SEQUENCE [LARGE SCALE GENOMIC DNA]</scope>
    <source>
        <strain evidence="6">Licking1014_2</strain>
    </source>
</reference>
<dbReference type="NCBIfam" id="TIGR00062">
    <property type="entry name" value="L27"/>
    <property type="match status" value="1"/>
</dbReference>
<evidence type="ECO:0000256" key="2">
    <source>
        <dbReference type="ARBA" id="ARBA00022980"/>
    </source>
</evidence>
<dbReference type="SUPFAM" id="SSF110324">
    <property type="entry name" value="Ribosomal L27 protein-like"/>
    <property type="match status" value="1"/>
</dbReference>
<evidence type="ECO:0000313" key="6">
    <source>
        <dbReference type="EMBL" id="TSC96241.1"/>
    </source>
</evidence>
<protein>
    <recommendedName>
        <fullName evidence="4">Large ribosomal subunit protein bL27</fullName>
    </recommendedName>
    <alternativeName>
        <fullName evidence="5">50S ribosomal protein L27</fullName>
    </alternativeName>
</protein>
<evidence type="ECO:0000256" key="4">
    <source>
        <dbReference type="ARBA" id="ARBA00035175"/>
    </source>
</evidence>
<proteinExistence type="inferred from homology"/>
<evidence type="ECO:0000256" key="5">
    <source>
        <dbReference type="ARBA" id="ARBA00035477"/>
    </source>
</evidence>
<evidence type="ECO:0000313" key="7">
    <source>
        <dbReference type="Proteomes" id="UP000318711"/>
    </source>
</evidence>